<protein>
    <submittedName>
        <fullName evidence="1">Uncharacterized protein</fullName>
    </submittedName>
</protein>
<comment type="caution">
    <text evidence="1">The sequence shown here is derived from an EMBL/GenBank/DDBJ whole genome shotgun (WGS) entry which is preliminary data.</text>
</comment>
<accession>A0A4C1Y4Z9</accession>
<organism evidence="1 2">
    <name type="scientific">Eumeta variegata</name>
    <name type="common">Bagworm moth</name>
    <name type="synonym">Eumeta japonica</name>
    <dbReference type="NCBI Taxonomy" id="151549"/>
    <lineage>
        <taxon>Eukaryota</taxon>
        <taxon>Metazoa</taxon>
        <taxon>Ecdysozoa</taxon>
        <taxon>Arthropoda</taxon>
        <taxon>Hexapoda</taxon>
        <taxon>Insecta</taxon>
        <taxon>Pterygota</taxon>
        <taxon>Neoptera</taxon>
        <taxon>Endopterygota</taxon>
        <taxon>Lepidoptera</taxon>
        <taxon>Glossata</taxon>
        <taxon>Ditrysia</taxon>
        <taxon>Tineoidea</taxon>
        <taxon>Psychidae</taxon>
        <taxon>Oiketicinae</taxon>
        <taxon>Eumeta</taxon>
    </lineage>
</organism>
<proteinExistence type="predicted"/>
<evidence type="ECO:0000313" key="1">
    <source>
        <dbReference type="EMBL" id="GBP70976.1"/>
    </source>
</evidence>
<dbReference type="EMBL" id="BGZK01001093">
    <property type="protein sequence ID" value="GBP70976.1"/>
    <property type="molecule type" value="Genomic_DNA"/>
</dbReference>
<sequence length="227" mass="25055">MTLQTILGPALAPRAATAPPALRRPAHKVIAGTCALTRPDYLRDVCAPPLGRADSQNTSAVNARLYSTVTHYCTEFERESTKDDPRSVHPTTVVTDEMIRVYNPNLPENGEPTRTSTHVFALTNTRTPTAVPCGARGALIRYFPELIRFTERKTQCSVSNPALFRCSPCARDGSGGGPVTFKKSNWTPLPRNCIPAIDDELNWVTNRHCRPRIESEDIRSPPPYTAE</sequence>
<dbReference type="AlphaFoldDB" id="A0A4C1Y4Z9"/>
<reference evidence="1 2" key="1">
    <citation type="journal article" date="2019" name="Commun. Biol.">
        <title>The bagworm genome reveals a unique fibroin gene that provides high tensile strength.</title>
        <authorList>
            <person name="Kono N."/>
            <person name="Nakamura H."/>
            <person name="Ohtoshi R."/>
            <person name="Tomita M."/>
            <person name="Numata K."/>
            <person name="Arakawa K."/>
        </authorList>
    </citation>
    <scope>NUCLEOTIDE SEQUENCE [LARGE SCALE GENOMIC DNA]</scope>
</reference>
<evidence type="ECO:0000313" key="2">
    <source>
        <dbReference type="Proteomes" id="UP000299102"/>
    </source>
</evidence>
<name>A0A4C1Y4Z9_EUMVA</name>
<dbReference type="Proteomes" id="UP000299102">
    <property type="component" value="Unassembled WGS sequence"/>
</dbReference>
<keyword evidence="2" id="KW-1185">Reference proteome</keyword>
<gene>
    <name evidence="1" type="ORF">EVAR_54410_1</name>
</gene>